<accession>A0A1L9S4R9</accession>
<dbReference type="Proteomes" id="UP000184188">
    <property type="component" value="Unassembled WGS sequence"/>
</dbReference>
<proteinExistence type="predicted"/>
<dbReference type="OrthoDB" id="4504314at2759"/>
<dbReference type="RefSeq" id="XP_022576672.1">
    <property type="nucleotide sequence ID" value="XM_022724333.1"/>
</dbReference>
<reference evidence="2" key="1">
    <citation type="journal article" date="2017" name="Genome Biol.">
        <title>Comparative genomics reveals high biological diversity and specific adaptations in the industrially and medically important fungal genus Aspergillus.</title>
        <authorList>
            <person name="de Vries R.P."/>
            <person name="Riley R."/>
            <person name="Wiebenga A."/>
            <person name="Aguilar-Osorio G."/>
            <person name="Amillis S."/>
            <person name="Uchima C.A."/>
            <person name="Anderluh G."/>
            <person name="Asadollahi M."/>
            <person name="Askin M."/>
            <person name="Barry K."/>
            <person name="Battaglia E."/>
            <person name="Bayram O."/>
            <person name="Benocci T."/>
            <person name="Braus-Stromeyer S.A."/>
            <person name="Caldana C."/>
            <person name="Canovas D."/>
            <person name="Cerqueira G.C."/>
            <person name="Chen F."/>
            <person name="Chen W."/>
            <person name="Choi C."/>
            <person name="Clum A."/>
            <person name="Dos Santos R.A."/>
            <person name="Damasio A.R."/>
            <person name="Diallinas G."/>
            <person name="Emri T."/>
            <person name="Fekete E."/>
            <person name="Flipphi M."/>
            <person name="Freyberg S."/>
            <person name="Gallo A."/>
            <person name="Gournas C."/>
            <person name="Habgood R."/>
            <person name="Hainaut M."/>
            <person name="Harispe M.L."/>
            <person name="Henrissat B."/>
            <person name="Hilden K.S."/>
            <person name="Hope R."/>
            <person name="Hossain A."/>
            <person name="Karabika E."/>
            <person name="Karaffa L."/>
            <person name="Karanyi Z."/>
            <person name="Krasevec N."/>
            <person name="Kuo A."/>
            <person name="Kusch H."/>
            <person name="LaButti K."/>
            <person name="Lagendijk E.L."/>
            <person name="Lapidus A."/>
            <person name="Levasseur A."/>
            <person name="Lindquist E."/>
            <person name="Lipzen A."/>
            <person name="Logrieco A.F."/>
            <person name="MacCabe A."/>
            <person name="Maekelae M.R."/>
            <person name="Malavazi I."/>
            <person name="Melin P."/>
            <person name="Meyer V."/>
            <person name="Mielnichuk N."/>
            <person name="Miskei M."/>
            <person name="Molnar A.P."/>
            <person name="Mule G."/>
            <person name="Ngan C.Y."/>
            <person name="Orejas M."/>
            <person name="Orosz E."/>
            <person name="Ouedraogo J.P."/>
            <person name="Overkamp K.M."/>
            <person name="Park H.-S."/>
            <person name="Perrone G."/>
            <person name="Piumi F."/>
            <person name="Punt P.J."/>
            <person name="Ram A.F."/>
            <person name="Ramon A."/>
            <person name="Rauscher S."/>
            <person name="Record E."/>
            <person name="Riano-Pachon D.M."/>
            <person name="Robert V."/>
            <person name="Roehrig J."/>
            <person name="Ruller R."/>
            <person name="Salamov A."/>
            <person name="Salih N.S."/>
            <person name="Samson R.A."/>
            <person name="Sandor E."/>
            <person name="Sanguinetti M."/>
            <person name="Schuetze T."/>
            <person name="Sepcic K."/>
            <person name="Shelest E."/>
            <person name="Sherlock G."/>
            <person name="Sophianopoulou V."/>
            <person name="Squina F.M."/>
            <person name="Sun H."/>
            <person name="Susca A."/>
            <person name="Todd R.B."/>
            <person name="Tsang A."/>
            <person name="Unkles S.E."/>
            <person name="van de Wiele N."/>
            <person name="van Rossen-Uffink D."/>
            <person name="Oliveira J.V."/>
            <person name="Vesth T.C."/>
            <person name="Visser J."/>
            <person name="Yu J.-H."/>
            <person name="Zhou M."/>
            <person name="Andersen M.R."/>
            <person name="Archer D.B."/>
            <person name="Baker S.E."/>
            <person name="Benoit I."/>
            <person name="Brakhage A.A."/>
            <person name="Braus G.H."/>
            <person name="Fischer R."/>
            <person name="Frisvad J.C."/>
            <person name="Goldman G.H."/>
            <person name="Houbraken J."/>
            <person name="Oakley B."/>
            <person name="Pocsi I."/>
            <person name="Scazzocchio C."/>
            <person name="Seiboth B."/>
            <person name="vanKuyk P.A."/>
            <person name="Wortman J."/>
            <person name="Dyer P.S."/>
            <person name="Grigoriev I.V."/>
        </authorList>
    </citation>
    <scope>NUCLEOTIDE SEQUENCE [LARGE SCALE GENOMIC DNA]</scope>
    <source>
        <strain evidence="2">CBS 506.65</strain>
    </source>
</reference>
<sequence length="57" mass="6129">MEQKYKTKNVSKQSTAKYKKTCNSRDSLVVTHPTTNLPACGLCAADSRVAAARVSLG</sequence>
<protein>
    <submittedName>
        <fullName evidence="1">Uncharacterized protein</fullName>
    </submittedName>
</protein>
<name>A0A1L9S4R9_9EURO</name>
<evidence type="ECO:0000313" key="1">
    <source>
        <dbReference type="EMBL" id="OJJ42162.1"/>
    </source>
</evidence>
<organism evidence="1 2">
    <name type="scientific">Penicilliopsis zonata CBS 506.65</name>
    <dbReference type="NCBI Taxonomy" id="1073090"/>
    <lineage>
        <taxon>Eukaryota</taxon>
        <taxon>Fungi</taxon>
        <taxon>Dikarya</taxon>
        <taxon>Ascomycota</taxon>
        <taxon>Pezizomycotina</taxon>
        <taxon>Eurotiomycetes</taxon>
        <taxon>Eurotiomycetidae</taxon>
        <taxon>Eurotiales</taxon>
        <taxon>Aspergillaceae</taxon>
        <taxon>Penicilliopsis</taxon>
    </lineage>
</organism>
<dbReference type="AlphaFoldDB" id="A0A1L9S4R9"/>
<dbReference type="GeneID" id="34610798"/>
<dbReference type="EMBL" id="KV878367">
    <property type="protein sequence ID" value="OJJ42162.1"/>
    <property type="molecule type" value="Genomic_DNA"/>
</dbReference>
<evidence type="ECO:0000313" key="2">
    <source>
        <dbReference type="Proteomes" id="UP000184188"/>
    </source>
</evidence>
<keyword evidence="2" id="KW-1185">Reference proteome</keyword>
<dbReference type="VEuPathDB" id="FungiDB:ASPZODRAFT_137468"/>
<gene>
    <name evidence="1" type="ORF">ASPZODRAFT_137468</name>
</gene>